<organism evidence="2 3">
    <name type="scientific">Bryocella elongata</name>
    <dbReference type="NCBI Taxonomy" id="863522"/>
    <lineage>
        <taxon>Bacteria</taxon>
        <taxon>Pseudomonadati</taxon>
        <taxon>Acidobacteriota</taxon>
        <taxon>Terriglobia</taxon>
        <taxon>Terriglobales</taxon>
        <taxon>Acidobacteriaceae</taxon>
        <taxon>Bryocella</taxon>
    </lineage>
</organism>
<sequence>MELRTSYRDQVIQRSKSRPTALKHANTALTPLLVAPIISSMKLLAWMIFLLGQNLSRLAIAVRSPLKPSDGNPLSKWRTWSTIRSSHWGER</sequence>
<keyword evidence="1" id="KW-1133">Transmembrane helix</keyword>
<keyword evidence="1" id="KW-0812">Transmembrane</keyword>
<dbReference type="Proteomes" id="UP000236728">
    <property type="component" value="Unassembled WGS sequence"/>
</dbReference>
<dbReference type="AlphaFoldDB" id="A0A1H6BYG5"/>
<evidence type="ECO:0000313" key="3">
    <source>
        <dbReference type="Proteomes" id="UP000236728"/>
    </source>
</evidence>
<feature type="transmembrane region" description="Helical" evidence="1">
    <location>
        <begin position="28"/>
        <end position="51"/>
    </location>
</feature>
<accession>A0A1H6BYG5</accession>
<protein>
    <submittedName>
        <fullName evidence="2">Uncharacterized protein</fullName>
    </submittedName>
</protein>
<reference evidence="2 3" key="1">
    <citation type="submission" date="2016-10" db="EMBL/GenBank/DDBJ databases">
        <authorList>
            <person name="de Groot N.N."/>
        </authorList>
    </citation>
    <scope>NUCLEOTIDE SEQUENCE [LARGE SCALE GENOMIC DNA]</scope>
    <source>
        <strain evidence="2 3">DSM 22489</strain>
    </source>
</reference>
<keyword evidence="3" id="KW-1185">Reference proteome</keyword>
<dbReference type="EMBL" id="FNVA01000008">
    <property type="protein sequence ID" value="SEG65749.1"/>
    <property type="molecule type" value="Genomic_DNA"/>
</dbReference>
<evidence type="ECO:0000256" key="1">
    <source>
        <dbReference type="SAM" id="Phobius"/>
    </source>
</evidence>
<proteinExistence type="predicted"/>
<keyword evidence="1" id="KW-0472">Membrane</keyword>
<evidence type="ECO:0000313" key="2">
    <source>
        <dbReference type="EMBL" id="SEG65749.1"/>
    </source>
</evidence>
<name>A0A1H6BYG5_9BACT</name>
<gene>
    <name evidence="2" type="ORF">SAMN05421819_4064</name>
</gene>